<dbReference type="GO" id="GO:0005615">
    <property type="term" value="C:extracellular space"/>
    <property type="evidence" value="ECO:0007669"/>
    <property type="project" value="TreeGrafter"/>
</dbReference>
<evidence type="ECO:0000313" key="6">
    <source>
        <dbReference type="RefSeq" id="XP_039146870.1"/>
    </source>
</evidence>
<dbReference type="InterPro" id="IPR027268">
    <property type="entry name" value="Peptidase_M4/M1_CTD_sf"/>
</dbReference>
<dbReference type="PANTHER" id="PTHR11533:SF274">
    <property type="entry name" value="AMINOPEPTIDASE"/>
    <property type="match status" value="1"/>
</dbReference>
<dbReference type="GO" id="GO:0008270">
    <property type="term" value="F:zinc ion binding"/>
    <property type="evidence" value="ECO:0007669"/>
    <property type="project" value="InterPro"/>
</dbReference>
<dbReference type="GO" id="GO:0042277">
    <property type="term" value="F:peptide binding"/>
    <property type="evidence" value="ECO:0007669"/>
    <property type="project" value="TreeGrafter"/>
</dbReference>
<sequence>MGAAGWICMIEGGLVARFHGSRPNKKEPCRCRGGAEAPASPPLVPSLPKRDDLAACSFSGTVRIVLDVLRPSRFLVLNSLDLAIAAGSVTFSSGDQRLVPGVVVLEEDDEILVIGFYENLRSGTGVLELGFSGVLNDHMRGFYRRFQLLLRMKWHISGLEILLQWNGGLTCGLMKVSYLAADAFFPEWNIWALFLEQTAGGLKLDSLTESHPIEVDVAHARAVDEIFDAISYKKGSSIIRMLEAYLGCAIFQKSLAAYIKRYACKNAKTDELWEVLSAESGISVKMMMETWSKQKGYPVIHVKFNDGFLEFRQSHFSLSGSVEDAYWIVPITLFVASYDKQKKLLLDSKMLKLELSEVLPLSKQNDNQTVLIKVNVEQTGFYRVNYDETITALLREGIKCGSLSAVGVLDDSFALCMAGQQPLSSLLSWMDVYKHELDYIVLSRLITVILEVLKLTSCSISNSFNKLKQYFISLLEVSAQNLGWEQKSNEDHQTAMLRGEVLTALAILNHEITSKEAIRRFNIFLEDKNITILPPDTRKATYTAVMRSGNTGDKQWLESLLKLYRETDVAQEKARILSALASSPDPDIVVEALNFLLSSEIRDQDIIYGLRGISLEGSEIAWRW</sequence>
<feature type="domain" description="ERAP1-like C-terminal" evidence="3">
    <location>
        <begin position="371"/>
        <end position="624"/>
    </location>
</feature>
<protein>
    <submittedName>
        <fullName evidence="6">Aminopeptidase M1-like</fullName>
    </submittedName>
</protein>
<dbReference type="GO" id="GO:0005737">
    <property type="term" value="C:cytoplasm"/>
    <property type="evidence" value="ECO:0007669"/>
    <property type="project" value="TreeGrafter"/>
</dbReference>
<dbReference type="PANTHER" id="PTHR11533">
    <property type="entry name" value="PROTEASE M1 ZINC METALLOPROTEASE"/>
    <property type="match status" value="1"/>
</dbReference>
<dbReference type="Gene3D" id="2.60.40.1910">
    <property type="match status" value="1"/>
</dbReference>
<accession>A0AB40D7K1</accession>
<dbReference type="SUPFAM" id="SSF55486">
    <property type="entry name" value="Metalloproteases ('zincins'), catalytic domain"/>
    <property type="match status" value="1"/>
</dbReference>
<keyword evidence="5" id="KW-1185">Reference proteome</keyword>
<dbReference type="RefSeq" id="XP_039146870.1">
    <property type="nucleotide sequence ID" value="XM_039290936.1"/>
</dbReference>
<dbReference type="Gene3D" id="1.10.390.10">
    <property type="entry name" value="Neutral Protease Domain 2"/>
    <property type="match status" value="1"/>
</dbReference>
<evidence type="ECO:0000313" key="5">
    <source>
        <dbReference type="Proteomes" id="UP001515500"/>
    </source>
</evidence>
<dbReference type="AlphaFoldDB" id="A0AB40D7K1"/>
<organism evidence="5 6">
    <name type="scientific">Dioscorea cayennensis subsp. rotundata</name>
    <name type="common">White Guinea yam</name>
    <name type="synonym">Dioscorea rotundata</name>
    <dbReference type="NCBI Taxonomy" id="55577"/>
    <lineage>
        <taxon>Eukaryota</taxon>
        <taxon>Viridiplantae</taxon>
        <taxon>Streptophyta</taxon>
        <taxon>Embryophyta</taxon>
        <taxon>Tracheophyta</taxon>
        <taxon>Spermatophyta</taxon>
        <taxon>Magnoliopsida</taxon>
        <taxon>Liliopsida</taxon>
        <taxon>Dioscoreales</taxon>
        <taxon>Dioscoreaceae</taxon>
        <taxon>Dioscorea</taxon>
    </lineage>
</organism>
<dbReference type="InterPro" id="IPR024571">
    <property type="entry name" value="ERAP1-like_C_dom"/>
</dbReference>
<dbReference type="InterPro" id="IPR045357">
    <property type="entry name" value="Aminopeptidase_N-like_N"/>
</dbReference>
<feature type="domain" description="Aminopeptidase N-like N-terminal" evidence="4">
    <location>
        <begin position="55"/>
        <end position="144"/>
    </location>
</feature>
<dbReference type="GO" id="GO:0006508">
    <property type="term" value="P:proteolysis"/>
    <property type="evidence" value="ECO:0007669"/>
    <property type="project" value="TreeGrafter"/>
</dbReference>
<evidence type="ECO:0000259" key="4">
    <source>
        <dbReference type="Pfam" id="PF17900"/>
    </source>
</evidence>
<dbReference type="GeneID" id="120284136"/>
<dbReference type="InterPro" id="IPR042097">
    <property type="entry name" value="Aminopeptidase_N-like_N_sf"/>
</dbReference>
<feature type="domain" description="Peptidase M1 membrane alanine aminopeptidase" evidence="2">
    <location>
        <begin position="176"/>
        <end position="291"/>
    </location>
</feature>
<proteinExistence type="inferred from homology"/>
<dbReference type="Gene3D" id="2.60.40.1730">
    <property type="entry name" value="tricorn interacting facor f3 domain"/>
    <property type="match status" value="1"/>
</dbReference>
<comment type="similarity">
    <text evidence="1">Belongs to the peptidase M1 family.</text>
</comment>
<dbReference type="Pfam" id="PF17900">
    <property type="entry name" value="Peptidase_M1_N"/>
    <property type="match status" value="1"/>
</dbReference>
<dbReference type="GO" id="GO:0070006">
    <property type="term" value="F:metalloaminopeptidase activity"/>
    <property type="evidence" value="ECO:0007669"/>
    <property type="project" value="TreeGrafter"/>
</dbReference>
<dbReference type="Gene3D" id="1.25.50.20">
    <property type="match status" value="1"/>
</dbReference>
<dbReference type="InterPro" id="IPR014782">
    <property type="entry name" value="Peptidase_M1_dom"/>
</dbReference>
<dbReference type="GO" id="GO:0043171">
    <property type="term" value="P:peptide catabolic process"/>
    <property type="evidence" value="ECO:0007669"/>
    <property type="project" value="TreeGrafter"/>
</dbReference>
<dbReference type="Pfam" id="PF11838">
    <property type="entry name" value="ERAP1_C"/>
    <property type="match status" value="1"/>
</dbReference>
<gene>
    <name evidence="6" type="primary">LOC120284136</name>
</gene>
<dbReference type="Proteomes" id="UP001515500">
    <property type="component" value="Chromosome 19"/>
</dbReference>
<dbReference type="InterPro" id="IPR050344">
    <property type="entry name" value="Peptidase_M1_aminopeptidases"/>
</dbReference>
<evidence type="ECO:0000256" key="1">
    <source>
        <dbReference type="ARBA" id="ARBA00010136"/>
    </source>
</evidence>
<name>A0AB40D7K1_DIOCR</name>
<evidence type="ECO:0000259" key="3">
    <source>
        <dbReference type="Pfam" id="PF11838"/>
    </source>
</evidence>
<dbReference type="GO" id="GO:0016020">
    <property type="term" value="C:membrane"/>
    <property type="evidence" value="ECO:0007669"/>
    <property type="project" value="TreeGrafter"/>
</dbReference>
<dbReference type="Pfam" id="PF01433">
    <property type="entry name" value="Peptidase_M1"/>
    <property type="match status" value="1"/>
</dbReference>
<dbReference type="SUPFAM" id="SSF63737">
    <property type="entry name" value="Leukotriene A4 hydrolase N-terminal domain"/>
    <property type="match status" value="1"/>
</dbReference>
<reference evidence="6" key="1">
    <citation type="submission" date="2025-08" db="UniProtKB">
        <authorList>
            <consortium name="RefSeq"/>
        </authorList>
    </citation>
    <scope>IDENTIFICATION</scope>
</reference>
<evidence type="ECO:0000259" key="2">
    <source>
        <dbReference type="Pfam" id="PF01433"/>
    </source>
</evidence>